<dbReference type="GO" id="GO:0071031">
    <property type="term" value="P:nuclear mRNA surveillance of mRNA 3'-end processing"/>
    <property type="evidence" value="ECO:0007669"/>
    <property type="project" value="TreeGrafter"/>
</dbReference>
<feature type="compositionally biased region" description="Basic residues" evidence="10">
    <location>
        <begin position="175"/>
        <end position="187"/>
    </location>
</feature>
<keyword evidence="4 9" id="KW-0863">Zinc-finger</keyword>
<name>A0AAV2NA78_9HYME</name>
<gene>
    <name evidence="12" type="ORF">LPLAT_LOCUS2762</name>
</gene>
<feature type="region of interest" description="Disordered" evidence="10">
    <location>
        <begin position="62"/>
        <end position="195"/>
    </location>
</feature>
<dbReference type="GO" id="GO:0071039">
    <property type="term" value="P:nuclear polyadenylation-dependent CUT catabolic process"/>
    <property type="evidence" value="ECO:0007669"/>
    <property type="project" value="TreeGrafter"/>
</dbReference>
<feature type="region of interest" description="Disordered" evidence="10">
    <location>
        <begin position="220"/>
        <end position="255"/>
    </location>
</feature>
<evidence type="ECO:0000256" key="5">
    <source>
        <dbReference type="ARBA" id="ARBA00022833"/>
    </source>
</evidence>
<dbReference type="Proteomes" id="UP001497644">
    <property type="component" value="Chromosome 12"/>
</dbReference>
<evidence type="ECO:0000256" key="4">
    <source>
        <dbReference type="ARBA" id="ARBA00022771"/>
    </source>
</evidence>
<dbReference type="EMBL" id="OZ034835">
    <property type="protein sequence ID" value="CAL1676607.1"/>
    <property type="molecule type" value="Genomic_DNA"/>
</dbReference>
<dbReference type="GO" id="GO:0003723">
    <property type="term" value="F:RNA binding"/>
    <property type="evidence" value="ECO:0007669"/>
    <property type="project" value="TreeGrafter"/>
</dbReference>
<dbReference type="GO" id="GO:0031499">
    <property type="term" value="C:TRAMP complex"/>
    <property type="evidence" value="ECO:0007669"/>
    <property type="project" value="TreeGrafter"/>
</dbReference>
<evidence type="ECO:0000259" key="11">
    <source>
        <dbReference type="PROSITE" id="PS50158"/>
    </source>
</evidence>
<organism evidence="12 13">
    <name type="scientific">Lasius platythorax</name>
    <dbReference type="NCBI Taxonomy" id="488582"/>
    <lineage>
        <taxon>Eukaryota</taxon>
        <taxon>Metazoa</taxon>
        <taxon>Ecdysozoa</taxon>
        <taxon>Arthropoda</taxon>
        <taxon>Hexapoda</taxon>
        <taxon>Insecta</taxon>
        <taxon>Pterygota</taxon>
        <taxon>Neoptera</taxon>
        <taxon>Endopterygota</taxon>
        <taxon>Hymenoptera</taxon>
        <taxon>Apocrita</taxon>
        <taxon>Aculeata</taxon>
        <taxon>Formicoidea</taxon>
        <taxon>Formicidae</taxon>
        <taxon>Formicinae</taxon>
        <taxon>Lasius</taxon>
        <taxon>Lasius</taxon>
    </lineage>
</organism>
<dbReference type="InterPro" id="IPR001878">
    <property type="entry name" value="Znf_CCHC"/>
</dbReference>
<feature type="compositionally biased region" description="Basic and acidic residues" evidence="10">
    <location>
        <begin position="160"/>
        <end position="174"/>
    </location>
</feature>
<feature type="region of interest" description="Disordered" evidence="10">
    <location>
        <begin position="296"/>
        <end position="315"/>
    </location>
</feature>
<keyword evidence="3" id="KW-0677">Repeat</keyword>
<evidence type="ECO:0000313" key="13">
    <source>
        <dbReference type="Proteomes" id="UP001497644"/>
    </source>
</evidence>
<dbReference type="PROSITE" id="PS50158">
    <property type="entry name" value="ZF_CCHC"/>
    <property type="match status" value="2"/>
</dbReference>
<keyword evidence="13" id="KW-1185">Reference proteome</keyword>
<dbReference type="GO" id="GO:0071035">
    <property type="term" value="P:nuclear polyadenylation-dependent rRNA catabolic process"/>
    <property type="evidence" value="ECO:0007669"/>
    <property type="project" value="TreeGrafter"/>
</dbReference>
<dbReference type="GO" id="GO:0071037">
    <property type="term" value="P:nuclear polyadenylation-dependent snRNA catabolic process"/>
    <property type="evidence" value="ECO:0007669"/>
    <property type="project" value="TreeGrafter"/>
</dbReference>
<accession>A0AAV2NA78</accession>
<dbReference type="SUPFAM" id="SSF57756">
    <property type="entry name" value="Retrovirus zinc finger-like domains"/>
    <property type="match status" value="1"/>
</dbReference>
<feature type="domain" description="CCHC-type" evidence="11">
    <location>
        <begin position="564"/>
        <end position="579"/>
    </location>
</feature>
<dbReference type="GO" id="GO:0008270">
    <property type="term" value="F:zinc ion binding"/>
    <property type="evidence" value="ECO:0007669"/>
    <property type="project" value="UniProtKB-KW"/>
</dbReference>
<dbReference type="GO" id="GO:0071038">
    <property type="term" value="P:TRAMP-dependent tRNA surveillance pathway"/>
    <property type="evidence" value="ECO:0007669"/>
    <property type="project" value="TreeGrafter"/>
</dbReference>
<feature type="compositionally biased region" description="Pro residues" evidence="10">
    <location>
        <begin position="246"/>
        <end position="255"/>
    </location>
</feature>
<evidence type="ECO:0000256" key="2">
    <source>
        <dbReference type="ARBA" id="ARBA00022723"/>
    </source>
</evidence>
<reference evidence="12" key="1">
    <citation type="submission" date="2024-04" db="EMBL/GenBank/DDBJ databases">
        <authorList>
            <consortium name="Molecular Ecology Group"/>
        </authorList>
    </citation>
    <scope>NUCLEOTIDE SEQUENCE</scope>
</reference>
<evidence type="ECO:0000256" key="6">
    <source>
        <dbReference type="ARBA" id="ARBA00023242"/>
    </source>
</evidence>
<evidence type="ECO:0000313" key="12">
    <source>
        <dbReference type="EMBL" id="CAL1676607.1"/>
    </source>
</evidence>
<evidence type="ECO:0000256" key="10">
    <source>
        <dbReference type="SAM" id="MobiDB-lite"/>
    </source>
</evidence>
<dbReference type="SMART" id="SM00343">
    <property type="entry name" value="ZnF_C2HC"/>
    <property type="match status" value="4"/>
</dbReference>
<keyword evidence="5" id="KW-0862">Zinc</keyword>
<dbReference type="InterPro" id="IPR036875">
    <property type="entry name" value="Znf_CCHC_sf"/>
</dbReference>
<dbReference type="PANTHER" id="PTHR46543:SF1">
    <property type="entry name" value="ZINC FINGER CCHC DOMAIN-CONTAINING PROTEIN 7"/>
    <property type="match status" value="1"/>
</dbReference>
<dbReference type="InterPro" id="IPR051644">
    <property type="entry name" value="TRAMP_AT-DNA-binding"/>
</dbReference>
<dbReference type="PANTHER" id="PTHR46543">
    <property type="entry name" value="ZINC FINGER CCHC DOMAIN-CONTAINING PROTEIN 7"/>
    <property type="match status" value="1"/>
</dbReference>
<keyword evidence="2" id="KW-0479">Metal-binding</keyword>
<dbReference type="Gene3D" id="4.10.60.10">
    <property type="entry name" value="Zinc finger, CCHC-type"/>
    <property type="match status" value="2"/>
</dbReference>
<feature type="domain" description="CCHC-type" evidence="11">
    <location>
        <begin position="541"/>
        <end position="557"/>
    </location>
</feature>
<evidence type="ECO:0000256" key="1">
    <source>
        <dbReference type="ARBA" id="ARBA00004123"/>
    </source>
</evidence>
<feature type="compositionally biased region" description="Basic and acidic residues" evidence="10">
    <location>
        <begin position="72"/>
        <end position="89"/>
    </location>
</feature>
<feature type="compositionally biased region" description="Basic and acidic residues" evidence="10">
    <location>
        <begin position="297"/>
        <end position="308"/>
    </location>
</feature>
<dbReference type="GO" id="GO:0071036">
    <property type="term" value="P:nuclear polyadenylation-dependent snoRNA catabolic process"/>
    <property type="evidence" value="ECO:0007669"/>
    <property type="project" value="TreeGrafter"/>
</dbReference>
<evidence type="ECO:0000256" key="7">
    <source>
        <dbReference type="ARBA" id="ARBA00041190"/>
    </source>
</evidence>
<evidence type="ECO:0000256" key="8">
    <source>
        <dbReference type="ARBA" id="ARBA00043023"/>
    </source>
</evidence>
<evidence type="ECO:0000256" key="9">
    <source>
        <dbReference type="PROSITE-ProRule" id="PRU00047"/>
    </source>
</evidence>
<keyword evidence="6" id="KW-0539">Nucleus</keyword>
<comment type="subcellular location">
    <subcellularLocation>
        <location evidence="1">Nucleus</location>
    </subcellularLocation>
</comment>
<proteinExistence type="predicted"/>
<evidence type="ECO:0000256" key="3">
    <source>
        <dbReference type="ARBA" id="ARBA00022737"/>
    </source>
</evidence>
<protein>
    <recommendedName>
        <fullName evidence="7">Zinc finger CCHC domain-containing protein 7</fullName>
    </recommendedName>
    <alternativeName>
        <fullName evidence="8">TRAMP-like complex RNA-binding factor ZCCHC7</fullName>
    </alternativeName>
</protein>
<sequence length="1289" mass="149120">MSENTSEERNNLFRDYKTENFDDSDLQSRLYAEIYYEPNNEGETETLDISRTIQFASMVAELNIEPESMQQKPEDKQPLEFEGTRDKSNKAKKISKPSSNESSVIEPLMYNDTLHAQNSADCPPSVEIQTNTDELSGREMNPVIHEHDNTNNDNAGNLSVEEKKRCKESVAKKDKSLKHKSSNHTKSKPQESSLNDYTASLNETKHSKYNVLSKSIKQEMSLAKQSKKDKETSDSSDSEESIFEVPVPPKPTPPLINLPDSDEENNTNSRMNDQILEKVTSARRYKIIGTSSSRQDISYKNKSTDKSLHNKSTTINPRNTHMQEIREDIVLNCTIVQNSAKSISEIKQLSKSAELNKSQGDVSTEDTNQYSTQQLLQNTSKENNTNFQQEIFVTPGRHTRTQQNIDESNMHCRYNLRSLNKNKTDVKVSCRNSDTNRKRQYDIRIENPQQKRQCIVQNNQDVIQQSSSDEGRRNESRNEYFKSMPDTLRNYYYNSSRGQENFDVGELQRGMSKDPRMWMIMDEDLMPCPPSRQRYRFWNVRCSNCQRDGHQRYNCPEPRRTPCCYICGEKGHVESRCPQKICLTCGKHQNEFHQTCEYCRVLHCTMCDSIGHESTQCPDLWRRYHQTTDMSSAPQNPGTVMKSPGSLHCCNCSKRGHESSMCREYRWSRHFQTPAAVTNYMDGPMYTYSTSFSDDTFEEDILSFKATSSRSISHSSKNIQQTMEEHSKFSTNVDTSSSSATANETSILQGTLHNSEIEGNLESSSMVNKMLRPEEKQKKYRQNEIEFTSIICSYGKFRDKHNKNARIISRNLYKNDLSCYGKKTIISSLPNYKVSPFFLKTLFEKAIEFEVKIGFTIYQRQPVVIQLIAMKEYVELIYDLLIHWINLPDNEKDYGMDVTLPMSPTKMYNLLNSRMPQLTKMNFTGYNEHIKGMNDPRSLFNSIKCQKAIMEEHNGTEREYLRLRKRLWRVQVKLLMIVNTEPEPNVYISEFRNAMNQLEFEKRNQMIEKLDSATYLKLTLLYNRLFVPHTPVALFKTLRRIEKYAEMAKNMNSPQMLQKFEKNEMREQENLASHVNVSSLLPSATSCTSQNINSAENPSAINIQQSTSNETLIGKRNVVDISPKISDTINCNEDEIMIIENSVAQDSQIMSLITEVFDEPISIPTEDKKSKIKVEGQLSTSSVKIEYKASSASKQDILAKHFEKLTKGERRRIRKVLERKNVYPNALDLIKEAHMLQVPHMISAAEELQKKVSNGIIKPKHVRKMRKMVNLEKRYQKNVSLYWKNLKKE</sequence>